<evidence type="ECO:0000256" key="3">
    <source>
        <dbReference type="ARBA" id="ARBA00022676"/>
    </source>
</evidence>
<evidence type="ECO:0000259" key="9">
    <source>
        <dbReference type="Pfam" id="PF13231"/>
    </source>
</evidence>
<evidence type="ECO:0000256" key="6">
    <source>
        <dbReference type="ARBA" id="ARBA00022989"/>
    </source>
</evidence>
<dbReference type="PANTHER" id="PTHR33908">
    <property type="entry name" value="MANNOSYLTRANSFERASE YKCB-RELATED"/>
    <property type="match status" value="1"/>
</dbReference>
<comment type="caution">
    <text evidence="10">The sequence shown here is derived from an EMBL/GenBank/DDBJ whole genome shotgun (WGS) entry which is preliminary data.</text>
</comment>
<organism evidence="10 11">
    <name type="scientific">Danxiaibacter flavus</name>
    <dbReference type="NCBI Taxonomy" id="3049108"/>
    <lineage>
        <taxon>Bacteria</taxon>
        <taxon>Pseudomonadati</taxon>
        <taxon>Bacteroidota</taxon>
        <taxon>Chitinophagia</taxon>
        <taxon>Chitinophagales</taxon>
        <taxon>Chitinophagaceae</taxon>
        <taxon>Danxiaibacter</taxon>
    </lineage>
</organism>
<feature type="transmembrane region" description="Helical" evidence="8">
    <location>
        <begin position="47"/>
        <end position="65"/>
    </location>
</feature>
<evidence type="ECO:0000256" key="7">
    <source>
        <dbReference type="ARBA" id="ARBA00023136"/>
    </source>
</evidence>
<dbReference type="RefSeq" id="WP_369327750.1">
    <property type="nucleotide sequence ID" value="NZ_JAULBC010000001.1"/>
</dbReference>
<feature type="transmembrane region" description="Helical" evidence="8">
    <location>
        <begin position="322"/>
        <end position="340"/>
    </location>
</feature>
<evidence type="ECO:0000313" key="10">
    <source>
        <dbReference type="EMBL" id="MEX6686353.1"/>
    </source>
</evidence>
<keyword evidence="11" id="KW-1185">Reference proteome</keyword>
<reference evidence="10 11" key="1">
    <citation type="submission" date="2023-07" db="EMBL/GenBank/DDBJ databases">
        <authorList>
            <person name="Lian W.-H."/>
        </authorList>
    </citation>
    <scope>NUCLEOTIDE SEQUENCE [LARGE SCALE GENOMIC DNA]</scope>
    <source>
        <strain evidence="10 11">SYSU DXS3180</strain>
    </source>
</reference>
<evidence type="ECO:0000256" key="4">
    <source>
        <dbReference type="ARBA" id="ARBA00022679"/>
    </source>
</evidence>
<evidence type="ECO:0000313" key="11">
    <source>
        <dbReference type="Proteomes" id="UP001560573"/>
    </source>
</evidence>
<gene>
    <name evidence="10" type="ORF">QTN47_02550</name>
</gene>
<dbReference type="InterPro" id="IPR050297">
    <property type="entry name" value="LipidA_mod_glycosyltrf_83"/>
</dbReference>
<keyword evidence="5 8" id="KW-0812">Transmembrane</keyword>
<dbReference type="EC" id="2.4.-.-" evidence="10"/>
<dbReference type="PANTHER" id="PTHR33908:SF11">
    <property type="entry name" value="MEMBRANE PROTEIN"/>
    <property type="match status" value="1"/>
</dbReference>
<keyword evidence="3 10" id="KW-0328">Glycosyltransferase</keyword>
<keyword evidence="4 10" id="KW-0808">Transferase</keyword>
<feature type="transmembrane region" description="Helical" evidence="8">
    <location>
        <begin position="349"/>
        <end position="370"/>
    </location>
</feature>
<dbReference type="GO" id="GO:0016757">
    <property type="term" value="F:glycosyltransferase activity"/>
    <property type="evidence" value="ECO:0007669"/>
    <property type="project" value="UniProtKB-KW"/>
</dbReference>
<comment type="subcellular location">
    <subcellularLocation>
        <location evidence="1">Cell membrane</location>
        <topology evidence="1">Multi-pass membrane protein</topology>
    </subcellularLocation>
</comment>
<protein>
    <submittedName>
        <fullName evidence="10">Glycosyltransferase family 39 protein</fullName>
        <ecNumber evidence="10">2.4.-.-</ecNumber>
    </submittedName>
</protein>
<feature type="transmembrane region" description="Helical" evidence="8">
    <location>
        <begin position="266"/>
        <end position="287"/>
    </location>
</feature>
<keyword evidence="7 8" id="KW-0472">Membrane</keyword>
<feature type="transmembrane region" description="Helical" evidence="8">
    <location>
        <begin position="140"/>
        <end position="171"/>
    </location>
</feature>
<keyword evidence="6 8" id="KW-1133">Transmembrane helix</keyword>
<evidence type="ECO:0000256" key="8">
    <source>
        <dbReference type="SAM" id="Phobius"/>
    </source>
</evidence>
<dbReference type="InterPro" id="IPR038731">
    <property type="entry name" value="RgtA/B/C-like"/>
</dbReference>
<feature type="transmembrane region" description="Helical" evidence="8">
    <location>
        <begin position="220"/>
        <end position="239"/>
    </location>
</feature>
<dbReference type="Proteomes" id="UP001560573">
    <property type="component" value="Unassembled WGS sequence"/>
</dbReference>
<evidence type="ECO:0000256" key="5">
    <source>
        <dbReference type="ARBA" id="ARBA00022692"/>
    </source>
</evidence>
<sequence length="508" mass="59215">MEQVIFKGIKALKKESPNAVLELNIDKKLQSLRSFFIGREKMKEKRTYIIVMVSLMVLNLIQAGFTELLDDEAYYWMYSQHLDWGYYDHPPMVALMIKLGSFIFHRTLGIRLFSVLAFFVCTMVMYALQKSYQPNRLIILILSTGLIQIGAVLAVPDVFLVLFSTLFLWVYRSFLQSKTWRNTFLLGICMAALMYSKYHGILLIGFTVLANFQLLADKKFWIASLLGLVLFLPHLYWQYKYGFPSLVYHLIERYPKDYHLSYTTDYMLGQLFIFGPLTGWMVLLAAYKRQATGDVWLRTLKYIVLGTLGFFFLSSFKGRIEPYWTSIALIPGMLLLHNYLDKNYKLERILYKLFPLSLGLILLIRAAFIWDFVSDKIGLNGELHGNEMRTAQIKEKAKGYPVYFLDSYQAASKYIYYQHMPATSYNSVYYRNNQYDYWKFENTWQSDSVLVVALALENASDSILSGTTKLYTRLYANPVIHVNSDFYKQMPVCKKMSGFTFGATRFSR</sequence>
<feature type="transmembrane region" description="Helical" evidence="8">
    <location>
        <begin position="299"/>
        <end position="316"/>
    </location>
</feature>
<keyword evidence="2" id="KW-1003">Cell membrane</keyword>
<evidence type="ECO:0000256" key="2">
    <source>
        <dbReference type="ARBA" id="ARBA00022475"/>
    </source>
</evidence>
<proteinExistence type="predicted"/>
<accession>A0ABV3Z909</accession>
<dbReference type="EMBL" id="JAULBC010000001">
    <property type="protein sequence ID" value="MEX6686353.1"/>
    <property type="molecule type" value="Genomic_DNA"/>
</dbReference>
<name>A0ABV3Z909_9BACT</name>
<evidence type="ECO:0000256" key="1">
    <source>
        <dbReference type="ARBA" id="ARBA00004651"/>
    </source>
</evidence>
<feature type="domain" description="Glycosyltransferase RgtA/B/C/D-like" evidence="9">
    <location>
        <begin position="88"/>
        <end position="237"/>
    </location>
</feature>
<feature type="transmembrane region" description="Helical" evidence="8">
    <location>
        <begin position="183"/>
        <end position="208"/>
    </location>
</feature>
<dbReference type="Pfam" id="PF13231">
    <property type="entry name" value="PMT_2"/>
    <property type="match status" value="1"/>
</dbReference>
<feature type="transmembrane region" description="Helical" evidence="8">
    <location>
        <begin position="108"/>
        <end position="128"/>
    </location>
</feature>